<evidence type="ECO:0000256" key="2">
    <source>
        <dbReference type="PROSITE-ProRule" id="PRU00103"/>
    </source>
</evidence>
<evidence type="ECO:0000313" key="4">
    <source>
        <dbReference type="EMBL" id="KAG5462984.1"/>
    </source>
</evidence>
<feature type="repeat" description="HEAT" evidence="2">
    <location>
        <begin position="44"/>
        <end position="82"/>
    </location>
</feature>
<evidence type="ECO:0000259" key="3">
    <source>
        <dbReference type="Pfam" id="PF22956"/>
    </source>
</evidence>
<dbReference type="GO" id="GO:0005634">
    <property type="term" value="C:nucleus"/>
    <property type="evidence" value="ECO:0007669"/>
    <property type="project" value="TreeGrafter"/>
</dbReference>
<dbReference type="GO" id="GO:0019888">
    <property type="term" value="F:protein phosphatase regulator activity"/>
    <property type="evidence" value="ECO:0007669"/>
    <property type="project" value="TreeGrafter"/>
</dbReference>
<dbReference type="GO" id="GO:0005829">
    <property type="term" value="C:cytosol"/>
    <property type="evidence" value="ECO:0007669"/>
    <property type="project" value="TreeGrafter"/>
</dbReference>
<dbReference type="InterPro" id="IPR051023">
    <property type="entry name" value="PP2A_Regulatory_Subunit_A"/>
</dbReference>
<evidence type="ECO:0000256" key="1">
    <source>
        <dbReference type="ARBA" id="ARBA00022737"/>
    </source>
</evidence>
<dbReference type="InterPro" id="IPR011989">
    <property type="entry name" value="ARM-like"/>
</dbReference>
<sequence>VSEHFLPIFLQLLKDEFLEVRLNVISKLQLVNEAIGSEILSKTLYPAIIELVEDKQWRVRQAVIEYIPLLATQLGTSFFDDKVVSLCIAWLSDSVYAVREAATVNLRKLADVFGPEWAKIDVIPKVLPMATHPNYLYRMTMIFALTSLSSVVGMDDMREQIIATLAKMSADSIPNIRFNVAKAIETLLPVLQATLQPAATTQLLEHTLRPALTKLCEDPDNDVRYFGRCASVKGRCLVPHTLLFFSFTSSAVSGDLRSKKEGERDV</sequence>
<feature type="non-terminal residue" evidence="4">
    <location>
        <position position="1"/>
    </location>
</feature>
<dbReference type="PROSITE" id="PS50077">
    <property type="entry name" value="HEAT_REPEAT"/>
    <property type="match status" value="3"/>
</dbReference>
<dbReference type="Gene3D" id="1.25.10.10">
    <property type="entry name" value="Leucine-rich Repeat Variant"/>
    <property type="match status" value="1"/>
</dbReference>
<protein>
    <submittedName>
        <fullName evidence="4">Serine/threonine-protein phosphatase 2A 65 kDa regulatory subunit A beta isoform</fullName>
    </submittedName>
</protein>
<dbReference type="GO" id="GO:0000159">
    <property type="term" value="C:protein phosphatase type 2A complex"/>
    <property type="evidence" value="ECO:0007669"/>
    <property type="project" value="TreeGrafter"/>
</dbReference>
<dbReference type="Pfam" id="PF22956">
    <property type="entry name" value="VPS15-like_hel"/>
    <property type="match status" value="1"/>
</dbReference>
<gene>
    <name evidence="4" type="ORF">BJ554DRAFT_2535</name>
</gene>
<proteinExistence type="predicted"/>
<keyword evidence="5" id="KW-1185">Reference proteome</keyword>
<dbReference type="PANTHER" id="PTHR10648:SF4">
    <property type="entry name" value="PROTEIN PHOSPHATASE 2 (FORMERLY 2A), REGULATORY SUBUNIT A, BETA ISOFORM-RELATED"/>
    <property type="match status" value="1"/>
</dbReference>
<feature type="repeat" description="HEAT" evidence="2">
    <location>
        <begin position="5"/>
        <end position="43"/>
    </location>
</feature>
<dbReference type="InterPro" id="IPR016024">
    <property type="entry name" value="ARM-type_fold"/>
</dbReference>
<evidence type="ECO:0000313" key="5">
    <source>
        <dbReference type="Proteomes" id="UP000673691"/>
    </source>
</evidence>
<dbReference type="PANTHER" id="PTHR10648">
    <property type="entry name" value="SERINE/THREONINE-PROTEIN PHOSPHATASE PP2A 65 KDA REGULATORY SUBUNIT"/>
    <property type="match status" value="1"/>
</dbReference>
<feature type="domain" description="Phosphatase 2A Regulatory Subunit A helical" evidence="3">
    <location>
        <begin position="4"/>
        <end position="166"/>
    </location>
</feature>
<organism evidence="4 5">
    <name type="scientific">Olpidium bornovanus</name>
    <dbReference type="NCBI Taxonomy" id="278681"/>
    <lineage>
        <taxon>Eukaryota</taxon>
        <taxon>Fungi</taxon>
        <taxon>Fungi incertae sedis</taxon>
        <taxon>Olpidiomycota</taxon>
        <taxon>Olpidiomycotina</taxon>
        <taxon>Olpidiomycetes</taxon>
        <taxon>Olpidiales</taxon>
        <taxon>Olpidiaceae</taxon>
        <taxon>Olpidium</taxon>
    </lineage>
</organism>
<name>A0A8H8DLJ2_9FUNG</name>
<dbReference type="Proteomes" id="UP000673691">
    <property type="component" value="Unassembled WGS sequence"/>
</dbReference>
<comment type="caution">
    <text evidence="4">The sequence shown here is derived from an EMBL/GenBank/DDBJ whole genome shotgun (WGS) entry which is preliminary data.</text>
</comment>
<dbReference type="EMBL" id="JAEFCI010001321">
    <property type="protein sequence ID" value="KAG5462984.1"/>
    <property type="molecule type" value="Genomic_DNA"/>
</dbReference>
<feature type="repeat" description="HEAT" evidence="2">
    <location>
        <begin position="122"/>
        <end position="160"/>
    </location>
</feature>
<accession>A0A8H8DLJ2</accession>
<dbReference type="InterPro" id="IPR055231">
    <property type="entry name" value="2AA_helical"/>
</dbReference>
<dbReference type="OrthoDB" id="340346at2759"/>
<dbReference type="InterPro" id="IPR021133">
    <property type="entry name" value="HEAT_type_2"/>
</dbReference>
<dbReference type="AlphaFoldDB" id="A0A8H8DLJ2"/>
<keyword evidence="1" id="KW-0677">Repeat</keyword>
<reference evidence="4 5" key="1">
    <citation type="journal article" name="Sci. Rep.">
        <title>Genome-scale phylogenetic analyses confirm Olpidium as the closest living zoosporic fungus to the non-flagellated, terrestrial fungi.</title>
        <authorList>
            <person name="Chang Y."/>
            <person name="Rochon D."/>
            <person name="Sekimoto S."/>
            <person name="Wang Y."/>
            <person name="Chovatia M."/>
            <person name="Sandor L."/>
            <person name="Salamov A."/>
            <person name="Grigoriev I.V."/>
            <person name="Stajich J.E."/>
            <person name="Spatafora J.W."/>
        </authorList>
    </citation>
    <scope>NUCLEOTIDE SEQUENCE [LARGE SCALE GENOMIC DNA]</scope>
    <source>
        <strain evidence="4">S191</strain>
    </source>
</reference>
<dbReference type="SUPFAM" id="SSF48371">
    <property type="entry name" value="ARM repeat"/>
    <property type="match status" value="1"/>
</dbReference>